<evidence type="ECO:0000313" key="6">
    <source>
        <dbReference type="Proteomes" id="UP000216998"/>
    </source>
</evidence>
<evidence type="ECO:0000313" key="5">
    <source>
        <dbReference type="EMBL" id="OYQ34601.1"/>
    </source>
</evidence>
<keyword evidence="6" id="KW-1185">Reference proteome</keyword>
<dbReference type="InterPro" id="IPR005623">
    <property type="entry name" value="Chaperone_NapD_NO3_reduct"/>
</dbReference>
<comment type="similarity">
    <text evidence="4">Belongs to the NapD family.</text>
</comment>
<dbReference type="OrthoDB" id="7306089at2"/>
<gene>
    <name evidence="4" type="primary">napD</name>
    <name evidence="5" type="ORF">CHU95_11400</name>
</gene>
<evidence type="ECO:0000256" key="4">
    <source>
        <dbReference type="HAMAP-Rule" id="MF_02200"/>
    </source>
</evidence>
<dbReference type="PANTHER" id="PTHR38603:SF1">
    <property type="entry name" value="CHAPERONE NAPD"/>
    <property type="match status" value="1"/>
</dbReference>
<comment type="function">
    <text evidence="4">Chaperone for NapA, the catalytic subunit of the periplasmic nitrate reductase. It binds directly and specifically to the twin-arginine signal peptide of NapA, preventing premature interaction with the Tat translocase and premature export.</text>
</comment>
<keyword evidence="3 4" id="KW-0143">Chaperone</keyword>
<sequence>MRPLPAPLPGQCHPAYPTRRRPTMNEDIHISSLVVHVRPDARDRVITRILSSGGDVVPTLGDDSRLVVVIECPSAGATADFLDIINAIAGVFSALPVYHHAEPAACLAEPMP</sequence>
<dbReference type="Gene3D" id="3.30.70.920">
    <property type="match status" value="1"/>
</dbReference>
<comment type="subunit">
    <text evidence="4">Interacts with the cytoplasmic NapA precursor.</text>
</comment>
<organism evidence="5 6">
    <name type="scientific">Niveispirillum lacus</name>
    <dbReference type="NCBI Taxonomy" id="1981099"/>
    <lineage>
        <taxon>Bacteria</taxon>
        <taxon>Pseudomonadati</taxon>
        <taxon>Pseudomonadota</taxon>
        <taxon>Alphaproteobacteria</taxon>
        <taxon>Rhodospirillales</taxon>
        <taxon>Azospirillaceae</taxon>
        <taxon>Niveispirillum</taxon>
    </lineage>
</organism>
<dbReference type="Pfam" id="PF03927">
    <property type="entry name" value="NapD"/>
    <property type="match status" value="1"/>
</dbReference>
<comment type="subcellular location">
    <subcellularLocation>
        <location evidence="1 4">Cytoplasm</location>
    </subcellularLocation>
</comment>
<dbReference type="GO" id="GO:0051224">
    <property type="term" value="P:negative regulation of protein transport"/>
    <property type="evidence" value="ECO:0007669"/>
    <property type="project" value="UniProtKB-UniRule"/>
</dbReference>
<dbReference type="GO" id="GO:0005048">
    <property type="term" value="F:signal sequence binding"/>
    <property type="evidence" value="ECO:0007669"/>
    <property type="project" value="UniProtKB-UniRule"/>
</dbReference>
<dbReference type="PANTHER" id="PTHR38603">
    <property type="entry name" value="CHAPERONE NAPD"/>
    <property type="match status" value="1"/>
</dbReference>
<name>A0A255YZK0_9PROT</name>
<evidence type="ECO:0000256" key="1">
    <source>
        <dbReference type="ARBA" id="ARBA00004496"/>
    </source>
</evidence>
<dbReference type="AlphaFoldDB" id="A0A255YZK0"/>
<dbReference type="Proteomes" id="UP000216998">
    <property type="component" value="Unassembled WGS sequence"/>
</dbReference>
<dbReference type="HAMAP" id="MF_02200">
    <property type="entry name" value="NapD"/>
    <property type="match status" value="1"/>
</dbReference>
<evidence type="ECO:0000256" key="3">
    <source>
        <dbReference type="ARBA" id="ARBA00023186"/>
    </source>
</evidence>
<accession>A0A255YZK0</accession>
<keyword evidence="2 4" id="KW-0963">Cytoplasm</keyword>
<dbReference type="EMBL" id="NOXU01000028">
    <property type="protein sequence ID" value="OYQ34601.1"/>
    <property type="molecule type" value="Genomic_DNA"/>
</dbReference>
<comment type="caution">
    <text evidence="5">The sequence shown here is derived from an EMBL/GenBank/DDBJ whole genome shotgun (WGS) entry which is preliminary data.</text>
</comment>
<dbReference type="GO" id="GO:0005737">
    <property type="term" value="C:cytoplasm"/>
    <property type="evidence" value="ECO:0007669"/>
    <property type="project" value="UniProtKB-SubCell"/>
</dbReference>
<evidence type="ECO:0000256" key="2">
    <source>
        <dbReference type="ARBA" id="ARBA00022490"/>
    </source>
</evidence>
<proteinExistence type="inferred from homology"/>
<reference evidence="5 6" key="1">
    <citation type="submission" date="2017-07" db="EMBL/GenBank/DDBJ databases">
        <title>Niveispirillum cyanobacteriorum sp. nov., isolated from cyanobacterial aggregates in a eutrophic lake.</title>
        <authorList>
            <person name="Cai H."/>
        </authorList>
    </citation>
    <scope>NUCLEOTIDE SEQUENCE [LARGE SCALE GENOMIC DNA]</scope>
    <source>
        <strain evidence="6">TH1-14</strain>
    </source>
</reference>
<protein>
    <recommendedName>
        <fullName evidence="4">Chaperone NapD</fullName>
    </recommendedName>
    <alternativeName>
        <fullName evidence="4">NapA signal peptide-binding chaperone NapD</fullName>
    </alternativeName>
</protein>